<keyword evidence="3" id="KW-1185">Reference proteome</keyword>
<reference evidence="3" key="1">
    <citation type="submission" date="2015-06" db="EMBL/GenBank/DDBJ databases">
        <authorList>
            <person name="Bertelli C."/>
        </authorList>
    </citation>
    <scope>NUCLEOTIDE SEQUENCE [LARGE SCALE GENOMIC DNA]</scope>
    <source>
        <strain evidence="3">CRIB-30</strain>
    </source>
</reference>
<keyword evidence="1" id="KW-0472">Membrane</keyword>
<evidence type="ECO:0000313" key="2">
    <source>
        <dbReference type="EMBL" id="CRX38902.1"/>
    </source>
</evidence>
<feature type="transmembrane region" description="Helical" evidence="1">
    <location>
        <begin position="162"/>
        <end position="186"/>
    </location>
</feature>
<organism evidence="2 3">
    <name type="scientific">Estrella lausannensis</name>
    <dbReference type="NCBI Taxonomy" id="483423"/>
    <lineage>
        <taxon>Bacteria</taxon>
        <taxon>Pseudomonadati</taxon>
        <taxon>Chlamydiota</taxon>
        <taxon>Chlamydiia</taxon>
        <taxon>Parachlamydiales</taxon>
        <taxon>Candidatus Criblamydiaceae</taxon>
        <taxon>Estrella</taxon>
    </lineage>
</organism>
<dbReference type="RefSeq" id="WP_098038763.1">
    <property type="nucleotide sequence ID" value="NZ_CWGJ01000025.1"/>
</dbReference>
<dbReference type="EMBL" id="CWGJ01000025">
    <property type="protein sequence ID" value="CRX38902.1"/>
    <property type="molecule type" value="Genomic_DNA"/>
</dbReference>
<feature type="transmembrane region" description="Helical" evidence="1">
    <location>
        <begin position="77"/>
        <end position="96"/>
    </location>
</feature>
<keyword evidence="1" id="KW-1133">Transmembrane helix</keyword>
<dbReference type="Proteomes" id="UP000220251">
    <property type="component" value="Unassembled WGS sequence"/>
</dbReference>
<evidence type="ECO:0000256" key="1">
    <source>
        <dbReference type="SAM" id="Phobius"/>
    </source>
</evidence>
<protein>
    <submittedName>
        <fullName evidence="2">Putative membrane protein</fullName>
    </submittedName>
</protein>
<proteinExistence type="predicted"/>
<name>A0A0H5DQS7_9BACT</name>
<feature type="transmembrane region" description="Helical" evidence="1">
    <location>
        <begin position="311"/>
        <end position="338"/>
    </location>
</feature>
<feature type="transmembrane region" description="Helical" evidence="1">
    <location>
        <begin position="282"/>
        <end position="299"/>
    </location>
</feature>
<dbReference type="AlphaFoldDB" id="A0A0H5DQS7"/>
<sequence>MNGNFQRLLLFVLLPLAAVGFLVAFYVHLLPIGLISDDFVLLERAKSGDSLWTIHYTWTLNWLWKWLAEGVITLREYKAVTLAVHLANTCLLYLFLVKRFSYTPFQSAMASLLLLLSASGIEALAWTCCLGYTWTLLFILASLVINASPMSKEHQSMGWLEAMVQAAALMTWDWGVLVFPLTALSALLKEGRPSLPKLFFYFLPSLLVLMAYGLLREQSSKETIYAVSSLAASLKFLFASPLIVLAPNISKEILSSFLGIVASLALWLVMLYFAVKERRSRFFVCAFILALLPWLIGGHPSSRYYYLSAPFLLSLAPLLTTRAAGGVGLTLLVIVQFYSSFERTKMWNLADREVRKLEVEFKSLALLPADGKRLLIINAPDAFGPPSFPMRPQVWHCGLETLCPEAIQVKVSPAPHIWAEGGNRVSWEEVVARYSNDIIYEVVWLPEESSGSFSLVLRNLQ</sequence>
<accession>A0A0H5DQS7</accession>
<feature type="transmembrane region" description="Helical" evidence="1">
    <location>
        <begin position="132"/>
        <end position="150"/>
    </location>
</feature>
<keyword evidence="1" id="KW-0812">Transmembrane</keyword>
<gene>
    <name evidence="2" type="ORF">ELAC_1574</name>
</gene>
<evidence type="ECO:0000313" key="3">
    <source>
        <dbReference type="Proteomes" id="UP000220251"/>
    </source>
</evidence>
<feature type="transmembrane region" description="Helical" evidence="1">
    <location>
        <begin position="253"/>
        <end position="275"/>
    </location>
</feature>
<feature type="transmembrane region" description="Helical" evidence="1">
    <location>
        <begin position="198"/>
        <end position="215"/>
    </location>
</feature>
<feature type="transmembrane region" description="Helical" evidence="1">
    <location>
        <begin position="7"/>
        <end position="29"/>
    </location>
</feature>
<feature type="transmembrane region" description="Helical" evidence="1">
    <location>
        <begin position="224"/>
        <end position="247"/>
    </location>
</feature>